<feature type="region of interest" description="Disordered" evidence="1">
    <location>
        <begin position="69"/>
        <end position="105"/>
    </location>
</feature>
<dbReference type="InterPro" id="IPR000477">
    <property type="entry name" value="RT_dom"/>
</dbReference>
<dbReference type="SUPFAM" id="SSF56672">
    <property type="entry name" value="DNA/RNA polymerases"/>
    <property type="match status" value="1"/>
</dbReference>
<name>A0AAD8QQM9_LOLMU</name>
<dbReference type="InterPro" id="IPR043502">
    <property type="entry name" value="DNA/RNA_pol_sf"/>
</dbReference>
<gene>
    <name evidence="3" type="ORF">QYE76_029922</name>
</gene>
<dbReference type="Pfam" id="PF00078">
    <property type="entry name" value="RVT_1"/>
    <property type="match status" value="1"/>
</dbReference>
<sequence>MAVIDQTTTTDRRPTLSGEEEATSSVEPKAAAPGALVSRKKPEIASTHRQEAGVDGMAQTEGLAAAHHQPLPECCGKPTGGGRPQRRPSQPHRPVRQGTADGRRAVADVAHPTRACSALHRGGWIRPPFFTQATRKGPRRHHAPRNFAPAALPAAAAAEGGVRERKIRALLLKLDIEKAFDSVSWDFLLEVLEARGFGQNWRNWISAILATASTRILINGELSDKIWHRRGLRQGDPLSPLLFVLVMDVLPALLLAADIKGALKPIGSQLPRFRASLYADDVIMFINPCHDEVAATRRILDAFGEASGLRTNFAKSTISPIRCQDTPLQPLVLESNCQIAELPCTYLGLPLSVKRLTRAQLQPAIDKILNKMASWNTISSAAGRLTLLLSVVYAMPIFQILAVHPPAWFIKRIDKAARGFLWANKESAPGAKCLVGWKQICKPKMYGGLGIPDLAARSIALRCRWLWQTWMCPNKPWVGLSFPIDNKVRAIFDASVNIHIGDGEKTQFWTDGWRQEGKLCTLFPDLYLHCTLRHISIKRALENDKWIRHFKAPLPSATV</sequence>
<dbReference type="AlphaFoldDB" id="A0AAD8QQM9"/>
<dbReference type="PROSITE" id="PS50878">
    <property type="entry name" value="RT_POL"/>
    <property type="match status" value="1"/>
</dbReference>
<dbReference type="PANTHER" id="PTHR33116">
    <property type="entry name" value="REVERSE TRANSCRIPTASE ZINC-BINDING DOMAIN-CONTAINING PROTEIN-RELATED-RELATED"/>
    <property type="match status" value="1"/>
</dbReference>
<dbReference type="Proteomes" id="UP001231189">
    <property type="component" value="Unassembled WGS sequence"/>
</dbReference>
<protein>
    <recommendedName>
        <fullName evidence="2">Reverse transcriptase domain-containing protein</fullName>
    </recommendedName>
</protein>
<evidence type="ECO:0000313" key="4">
    <source>
        <dbReference type="Proteomes" id="UP001231189"/>
    </source>
</evidence>
<comment type="caution">
    <text evidence="3">The sequence shown here is derived from an EMBL/GenBank/DDBJ whole genome shotgun (WGS) entry which is preliminary data.</text>
</comment>
<feature type="compositionally biased region" description="Basic and acidic residues" evidence="1">
    <location>
        <begin position="40"/>
        <end position="52"/>
    </location>
</feature>
<reference evidence="3" key="1">
    <citation type="submission" date="2023-07" db="EMBL/GenBank/DDBJ databases">
        <title>A chromosome-level genome assembly of Lolium multiflorum.</title>
        <authorList>
            <person name="Chen Y."/>
            <person name="Copetti D."/>
            <person name="Kolliker R."/>
            <person name="Studer B."/>
        </authorList>
    </citation>
    <scope>NUCLEOTIDE SEQUENCE</scope>
    <source>
        <strain evidence="3">02402/16</strain>
        <tissue evidence="3">Leaf</tissue>
    </source>
</reference>
<proteinExistence type="predicted"/>
<evidence type="ECO:0000259" key="2">
    <source>
        <dbReference type="PROSITE" id="PS50878"/>
    </source>
</evidence>
<feature type="compositionally biased region" description="Basic residues" evidence="1">
    <location>
        <begin position="84"/>
        <end position="95"/>
    </location>
</feature>
<evidence type="ECO:0000256" key="1">
    <source>
        <dbReference type="SAM" id="MobiDB-lite"/>
    </source>
</evidence>
<feature type="region of interest" description="Disordered" evidence="1">
    <location>
        <begin position="1"/>
        <end position="53"/>
    </location>
</feature>
<dbReference type="PANTHER" id="PTHR33116:SF78">
    <property type="entry name" value="OS12G0587133 PROTEIN"/>
    <property type="match status" value="1"/>
</dbReference>
<dbReference type="EMBL" id="JAUUTY010000007">
    <property type="protein sequence ID" value="KAK1606249.1"/>
    <property type="molecule type" value="Genomic_DNA"/>
</dbReference>
<accession>A0AAD8QQM9</accession>
<dbReference type="CDD" id="cd01650">
    <property type="entry name" value="RT_nLTR_like"/>
    <property type="match status" value="1"/>
</dbReference>
<organism evidence="3 4">
    <name type="scientific">Lolium multiflorum</name>
    <name type="common">Italian ryegrass</name>
    <name type="synonym">Lolium perenne subsp. multiflorum</name>
    <dbReference type="NCBI Taxonomy" id="4521"/>
    <lineage>
        <taxon>Eukaryota</taxon>
        <taxon>Viridiplantae</taxon>
        <taxon>Streptophyta</taxon>
        <taxon>Embryophyta</taxon>
        <taxon>Tracheophyta</taxon>
        <taxon>Spermatophyta</taxon>
        <taxon>Magnoliopsida</taxon>
        <taxon>Liliopsida</taxon>
        <taxon>Poales</taxon>
        <taxon>Poaceae</taxon>
        <taxon>BOP clade</taxon>
        <taxon>Pooideae</taxon>
        <taxon>Poodae</taxon>
        <taxon>Poeae</taxon>
        <taxon>Poeae Chloroplast Group 2 (Poeae type)</taxon>
        <taxon>Loliodinae</taxon>
        <taxon>Loliinae</taxon>
        <taxon>Lolium</taxon>
    </lineage>
</organism>
<keyword evidence="4" id="KW-1185">Reference proteome</keyword>
<feature type="domain" description="Reverse transcriptase" evidence="2">
    <location>
        <begin position="1"/>
        <end position="351"/>
    </location>
</feature>
<evidence type="ECO:0000313" key="3">
    <source>
        <dbReference type="EMBL" id="KAK1606249.1"/>
    </source>
</evidence>